<organism evidence="1 2">
    <name type="scientific">Ixodes persulcatus</name>
    <name type="common">Taiga tick</name>
    <dbReference type="NCBI Taxonomy" id="34615"/>
    <lineage>
        <taxon>Eukaryota</taxon>
        <taxon>Metazoa</taxon>
        <taxon>Ecdysozoa</taxon>
        <taxon>Arthropoda</taxon>
        <taxon>Chelicerata</taxon>
        <taxon>Arachnida</taxon>
        <taxon>Acari</taxon>
        <taxon>Parasitiformes</taxon>
        <taxon>Ixodida</taxon>
        <taxon>Ixodoidea</taxon>
        <taxon>Ixodidae</taxon>
        <taxon>Ixodinae</taxon>
        <taxon>Ixodes</taxon>
    </lineage>
</organism>
<accession>A0AC60PJR8</accession>
<reference evidence="1 2" key="1">
    <citation type="journal article" date="2020" name="Cell">
        <title>Large-Scale Comparative Analyses of Tick Genomes Elucidate Their Genetic Diversity and Vector Capacities.</title>
        <authorList>
            <consortium name="Tick Genome and Microbiome Consortium (TIGMIC)"/>
            <person name="Jia N."/>
            <person name="Wang J."/>
            <person name="Shi W."/>
            <person name="Du L."/>
            <person name="Sun Y."/>
            <person name="Zhan W."/>
            <person name="Jiang J.F."/>
            <person name="Wang Q."/>
            <person name="Zhang B."/>
            <person name="Ji P."/>
            <person name="Bell-Sakyi L."/>
            <person name="Cui X.M."/>
            <person name="Yuan T.T."/>
            <person name="Jiang B.G."/>
            <person name="Yang W.F."/>
            <person name="Lam T.T."/>
            <person name="Chang Q.C."/>
            <person name="Ding S.J."/>
            <person name="Wang X.J."/>
            <person name="Zhu J.G."/>
            <person name="Ruan X.D."/>
            <person name="Zhao L."/>
            <person name="Wei J.T."/>
            <person name="Ye R.Z."/>
            <person name="Que T.C."/>
            <person name="Du C.H."/>
            <person name="Zhou Y.H."/>
            <person name="Cheng J.X."/>
            <person name="Dai P.F."/>
            <person name="Guo W.B."/>
            <person name="Han X.H."/>
            <person name="Huang E.J."/>
            <person name="Li L.F."/>
            <person name="Wei W."/>
            <person name="Gao Y.C."/>
            <person name="Liu J.Z."/>
            <person name="Shao H.Z."/>
            <person name="Wang X."/>
            <person name="Wang C.C."/>
            <person name="Yang T.C."/>
            <person name="Huo Q.B."/>
            <person name="Li W."/>
            <person name="Chen H.Y."/>
            <person name="Chen S.E."/>
            <person name="Zhou L.G."/>
            <person name="Ni X.B."/>
            <person name="Tian J.H."/>
            <person name="Sheng Y."/>
            <person name="Liu T."/>
            <person name="Pan Y.S."/>
            <person name="Xia L.Y."/>
            <person name="Li J."/>
            <person name="Zhao F."/>
            <person name="Cao W.C."/>
        </authorList>
    </citation>
    <scope>NUCLEOTIDE SEQUENCE [LARGE SCALE GENOMIC DNA]</scope>
    <source>
        <strain evidence="1">Iper-2018</strain>
    </source>
</reference>
<dbReference type="Proteomes" id="UP000805193">
    <property type="component" value="Unassembled WGS sequence"/>
</dbReference>
<gene>
    <name evidence="1" type="ORF">HPB47_002974</name>
</gene>
<keyword evidence="2" id="KW-1185">Reference proteome</keyword>
<evidence type="ECO:0000313" key="2">
    <source>
        <dbReference type="Proteomes" id="UP000805193"/>
    </source>
</evidence>
<comment type="caution">
    <text evidence="1">The sequence shown here is derived from an EMBL/GenBank/DDBJ whole genome shotgun (WGS) entry which is preliminary data.</text>
</comment>
<dbReference type="EMBL" id="JABSTQ010010416">
    <property type="protein sequence ID" value="KAG0421128.1"/>
    <property type="molecule type" value="Genomic_DNA"/>
</dbReference>
<proteinExistence type="predicted"/>
<name>A0AC60PJR8_IXOPE</name>
<evidence type="ECO:0000313" key="1">
    <source>
        <dbReference type="EMBL" id="KAG0421128.1"/>
    </source>
</evidence>
<sequence>FILADAGYDVWLGNSRGNTYSSHISFTRKDRKFWDFSVDELASEDLPAMIDTILKITGKEKLQFVGWSQGALVMFALLSEKPEYNK</sequence>
<protein>
    <submittedName>
        <fullName evidence="1">Uncharacterized protein</fullName>
    </submittedName>
</protein>
<feature type="non-terminal residue" evidence="1">
    <location>
        <position position="86"/>
    </location>
</feature>
<feature type="non-terminal residue" evidence="1">
    <location>
        <position position="1"/>
    </location>
</feature>